<organism evidence="7">
    <name type="scientific">Platynereis dumerilii</name>
    <name type="common">Dumeril's clam worm</name>
    <dbReference type="NCBI Taxonomy" id="6359"/>
    <lineage>
        <taxon>Eukaryota</taxon>
        <taxon>Metazoa</taxon>
        <taxon>Spiralia</taxon>
        <taxon>Lophotrochozoa</taxon>
        <taxon>Annelida</taxon>
        <taxon>Polychaeta</taxon>
        <taxon>Errantia</taxon>
        <taxon>Phyllodocida</taxon>
        <taxon>Nereididae</taxon>
        <taxon>Platynereis</taxon>
    </lineage>
</organism>
<protein>
    <submittedName>
        <fullName evidence="7">Glycoprotein hormone beta subunit</fullName>
    </submittedName>
</protein>
<dbReference type="InterPro" id="IPR006208">
    <property type="entry name" value="Glyco_hormone_CN"/>
</dbReference>
<proteinExistence type="evidence at transcript level"/>
<dbReference type="SUPFAM" id="SSF57501">
    <property type="entry name" value="Cystine-knot cytokines"/>
    <property type="match status" value="1"/>
</dbReference>
<dbReference type="GO" id="GO:0005737">
    <property type="term" value="C:cytoplasm"/>
    <property type="evidence" value="ECO:0007669"/>
    <property type="project" value="TreeGrafter"/>
</dbReference>
<accession>A0A6B9MF59</accession>
<evidence type="ECO:0000313" key="7">
    <source>
        <dbReference type="EMBL" id="QHC34067.1"/>
    </source>
</evidence>
<keyword evidence="5" id="KW-0472">Membrane</keyword>
<evidence type="ECO:0000256" key="5">
    <source>
        <dbReference type="SAM" id="Phobius"/>
    </source>
</evidence>
<keyword evidence="4" id="KW-1015">Disulfide bond</keyword>
<evidence type="ECO:0000256" key="2">
    <source>
        <dbReference type="ARBA" id="ARBA00006552"/>
    </source>
</evidence>
<dbReference type="PANTHER" id="PTHR11515:SF13">
    <property type="entry name" value="GLYCOPROTEIN HORMONE BETA 5, ISOFORM A"/>
    <property type="match status" value="1"/>
</dbReference>
<dbReference type="Pfam" id="PF00007">
    <property type="entry name" value="Cys_knot"/>
    <property type="match status" value="1"/>
</dbReference>
<dbReference type="InterPro" id="IPR029034">
    <property type="entry name" value="Cystine-knot_cytokine"/>
</dbReference>
<sequence length="156" mass="16999">MNKGGGHKGQLLWLLSIMVIAMAVMTSSGHPWTGDSRAKQKRNERFNGNSVTSCGLYHHWKIAVNRDYLAENGTIIPCSAIVEVSICAGGCDTSEIPDYKVPFKIINHPVCTYGEVRPRTVRICGDNHPAPFAKVFDAVSCVCQPCSRSNASCESL</sequence>
<dbReference type="InterPro" id="IPR001545">
    <property type="entry name" value="Gonadotropin_bsu"/>
</dbReference>
<evidence type="ECO:0000256" key="1">
    <source>
        <dbReference type="ARBA" id="ARBA00004613"/>
    </source>
</evidence>
<keyword evidence="5" id="KW-1133">Transmembrane helix</keyword>
<dbReference type="GO" id="GO:0005179">
    <property type="term" value="F:hormone activity"/>
    <property type="evidence" value="ECO:0007669"/>
    <property type="project" value="InterPro"/>
</dbReference>
<keyword evidence="5" id="KW-0812">Transmembrane</keyword>
<dbReference type="GO" id="GO:0005615">
    <property type="term" value="C:extracellular space"/>
    <property type="evidence" value="ECO:0007669"/>
    <property type="project" value="TreeGrafter"/>
</dbReference>
<comment type="similarity">
    <text evidence="2">Belongs to the glycoprotein hormones subunit beta family.</text>
</comment>
<reference evidence="7" key="1">
    <citation type="journal article" date="2019" name="Proc. Natl. Acad. Sci. U.S.A.">
        <title>Corazonin signaling integrates energy homeostasis and lunar phase to regulate aspects of growth and sexual maturation in Platynereis.</title>
        <authorList>
            <person name="Andreatta G."/>
            <person name="Broyart C."/>
            <person name="Borghgraef C."/>
            <person name="Vadiwala K."/>
            <person name="Kozin V."/>
            <person name="Polo A."/>
            <person name="Bileck A."/>
            <person name="Beets I."/>
            <person name="Schoofs L."/>
            <person name="Gerner C."/>
            <person name="Raible F."/>
        </authorList>
    </citation>
    <scope>NUCLEOTIDE SEQUENCE</scope>
</reference>
<dbReference type="PANTHER" id="PTHR11515">
    <property type="entry name" value="GLYCOPROTEIN HORMONE BETA CHAIN"/>
    <property type="match status" value="1"/>
</dbReference>
<comment type="subcellular location">
    <subcellularLocation>
        <location evidence="1">Secreted</location>
    </subcellularLocation>
</comment>
<evidence type="ECO:0000256" key="4">
    <source>
        <dbReference type="ARBA" id="ARBA00023157"/>
    </source>
</evidence>
<feature type="transmembrane region" description="Helical" evidence="5">
    <location>
        <begin position="12"/>
        <end position="32"/>
    </location>
</feature>
<dbReference type="Gene3D" id="2.10.90.10">
    <property type="entry name" value="Cystine-knot cytokines"/>
    <property type="match status" value="1"/>
</dbReference>
<dbReference type="CDD" id="cd00069">
    <property type="entry name" value="GHB_like"/>
    <property type="match status" value="1"/>
</dbReference>
<feature type="domain" description="Glycoprotein hormone subunit beta" evidence="6">
    <location>
        <begin position="80"/>
        <end position="155"/>
    </location>
</feature>
<keyword evidence="3" id="KW-0964">Secreted</keyword>
<dbReference type="EMBL" id="MN545476">
    <property type="protein sequence ID" value="QHC34067.1"/>
    <property type="molecule type" value="mRNA"/>
</dbReference>
<dbReference type="AlphaFoldDB" id="A0A6B9MF59"/>
<dbReference type="GO" id="GO:0007186">
    <property type="term" value="P:G protein-coupled receptor signaling pathway"/>
    <property type="evidence" value="ECO:0007669"/>
    <property type="project" value="TreeGrafter"/>
</dbReference>
<evidence type="ECO:0000259" key="6">
    <source>
        <dbReference type="Pfam" id="PF00007"/>
    </source>
</evidence>
<name>A0A6B9MF59_PLADU</name>
<evidence type="ECO:0000256" key="3">
    <source>
        <dbReference type="ARBA" id="ARBA00022525"/>
    </source>
</evidence>